<feature type="binding site" evidence="14">
    <location>
        <position position="54"/>
    </location>
    <ligand>
        <name>ATP</name>
        <dbReference type="ChEBI" id="CHEBI:30616"/>
    </ligand>
</feature>
<evidence type="ECO:0000256" key="3">
    <source>
        <dbReference type="ARBA" id="ARBA00022527"/>
    </source>
</evidence>
<evidence type="ECO:0000256" key="2">
    <source>
        <dbReference type="ARBA" id="ARBA00012513"/>
    </source>
</evidence>
<comment type="subcellular location">
    <subcellularLocation>
        <location evidence="1">Membrane</location>
    </subcellularLocation>
</comment>
<dbReference type="SMART" id="SM00252">
    <property type="entry name" value="SH2"/>
    <property type="match status" value="1"/>
</dbReference>
<dbReference type="GO" id="GO:0005524">
    <property type="term" value="F:ATP binding"/>
    <property type="evidence" value="ECO:0007669"/>
    <property type="project" value="UniProtKB-UniRule"/>
</dbReference>
<evidence type="ECO:0000256" key="13">
    <source>
        <dbReference type="PROSITE-ProRule" id="PRU00191"/>
    </source>
</evidence>
<feature type="domain" description="SH2" evidence="16">
    <location>
        <begin position="393"/>
        <end position="473"/>
    </location>
</feature>
<evidence type="ECO:0000256" key="14">
    <source>
        <dbReference type="PROSITE-ProRule" id="PRU10141"/>
    </source>
</evidence>
<comment type="catalytic activity">
    <reaction evidence="12">
        <text>L-seryl-[protein] + ATP = O-phospho-L-seryl-[protein] + ADP + H(+)</text>
        <dbReference type="Rhea" id="RHEA:17989"/>
        <dbReference type="Rhea" id="RHEA-COMP:9863"/>
        <dbReference type="Rhea" id="RHEA-COMP:11604"/>
        <dbReference type="ChEBI" id="CHEBI:15378"/>
        <dbReference type="ChEBI" id="CHEBI:29999"/>
        <dbReference type="ChEBI" id="CHEBI:30616"/>
        <dbReference type="ChEBI" id="CHEBI:83421"/>
        <dbReference type="ChEBI" id="CHEBI:456216"/>
        <dbReference type="EC" id="2.7.11.1"/>
    </reaction>
</comment>
<dbReference type="FunFam" id="3.30.200.20:FF:000180">
    <property type="entry name" value="serine/threonine-protein kinase STY46-like"/>
    <property type="match status" value="1"/>
</dbReference>
<dbReference type="EMBL" id="MDYQ01000129">
    <property type="protein sequence ID" value="PRP81135.1"/>
    <property type="molecule type" value="Genomic_DNA"/>
</dbReference>
<dbReference type="PANTHER" id="PTHR44329:SF306">
    <property type="entry name" value="DUAL SPECIFICITY PROTEIN KINASE SHKC"/>
    <property type="match status" value="1"/>
</dbReference>
<sequence length="496" mass="56346">MAHLALQGANRPDEGSLGAPEIFPEEITVEEEIGSGSFGKVYKGRCRQKPVAVKILHRTFDKRTLLAFRREVKIMSKIFHPNICLFMGACLLPEKPCMMVTELLPKGDVESLLHDSKVTLSLFLRMKMARDAALGMNWLHCSNPVFIHRDLKSSNLLVDNNMNVKVCDFGLSQLIPRDHKVKDRQNAKGTPLWMAPEVMMFQEFNEKCDVYSFGIVLWELLTRQEPFSEYTSFEVFKADVCHKQVRPIIPADTPSSLSILISRCWSADPNERPSFEAIIGQLHKVIIDVSIRDEAARDFWTIHFIKREEVHWPEFLEAFCKFTGLPDDSMRERNIKSLHALLEPKKDEGGAEAVSIEQFGRLIDWFGLKKSKSDDGGEDSIFDRMREMVQKTWFHGEITTQEANQKLSTLPAGTFLVRFSSTHNGSYTISSLPQSGGKVKHQRVSYVEGVGYTLNGETKPSLEVMVRDANDLLIPCPGSKYQSLFVEQSTEMMGYE</sequence>
<gene>
    <name evidence="18" type="ORF">PROFUN_01969</name>
</gene>
<dbReference type="InterPro" id="IPR017441">
    <property type="entry name" value="Protein_kinase_ATP_BS"/>
</dbReference>
<dbReference type="SUPFAM" id="SSF55550">
    <property type="entry name" value="SH2 domain"/>
    <property type="match status" value="1"/>
</dbReference>
<evidence type="ECO:0000256" key="8">
    <source>
        <dbReference type="ARBA" id="ARBA00023136"/>
    </source>
</evidence>
<evidence type="ECO:0000256" key="11">
    <source>
        <dbReference type="ARBA" id="ARBA00047899"/>
    </source>
</evidence>
<evidence type="ECO:0000313" key="18">
    <source>
        <dbReference type="EMBL" id="PRP81135.1"/>
    </source>
</evidence>
<evidence type="ECO:0000313" key="19">
    <source>
        <dbReference type="Proteomes" id="UP000241769"/>
    </source>
</evidence>
<evidence type="ECO:0000256" key="6">
    <source>
        <dbReference type="ARBA" id="ARBA00022777"/>
    </source>
</evidence>
<dbReference type="InterPro" id="IPR000980">
    <property type="entry name" value="SH2"/>
</dbReference>
<keyword evidence="6" id="KW-0418">Kinase</keyword>
<keyword evidence="4" id="KW-0808">Transferase</keyword>
<comment type="catalytic activity">
    <reaction evidence="11">
        <text>L-threonyl-[protein] + ATP = O-phospho-L-threonyl-[protein] + ADP + H(+)</text>
        <dbReference type="Rhea" id="RHEA:46608"/>
        <dbReference type="Rhea" id="RHEA-COMP:11060"/>
        <dbReference type="Rhea" id="RHEA-COMP:11605"/>
        <dbReference type="ChEBI" id="CHEBI:15378"/>
        <dbReference type="ChEBI" id="CHEBI:30013"/>
        <dbReference type="ChEBI" id="CHEBI:30616"/>
        <dbReference type="ChEBI" id="CHEBI:61977"/>
        <dbReference type="ChEBI" id="CHEBI:456216"/>
        <dbReference type="EC" id="2.7.11.1"/>
    </reaction>
</comment>
<dbReference type="InParanoid" id="A0A2P6NB03"/>
<keyword evidence="19" id="KW-1185">Reference proteome</keyword>
<dbReference type="FunFam" id="1.10.510.10:FF:000476">
    <property type="entry name" value="PAS domain-containing protein tyrosine kinase family protein"/>
    <property type="match status" value="1"/>
</dbReference>
<dbReference type="Gene3D" id="3.30.200.20">
    <property type="entry name" value="Phosphorylase Kinase, domain 1"/>
    <property type="match status" value="1"/>
</dbReference>
<evidence type="ECO:0000256" key="15">
    <source>
        <dbReference type="RuleBase" id="RU000304"/>
    </source>
</evidence>
<dbReference type="PROSITE" id="PS00108">
    <property type="entry name" value="PROTEIN_KINASE_ST"/>
    <property type="match status" value="1"/>
</dbReference>
<dbReference type="PRINTS" id="PR00109">
    <property type="entry name" value="TYRKINASE"/>
</dbReference>
<dbReference type="InterPro" id="IPR000719">
    <property type="entry name" value="Prot_kinase_dom"/>
</dbReference>
<evidence type="ECO:0000256" key="10">
    <source>
        <dbReference type="ARBA" id="ARBA00025089"/>
    </source>
</evidence>
<dbReference type="Pfam" id="PF00017">
    <property type="entry name" value="SH2"/>
    <property type="match status" value="1"/>
</dbReference>
<keyword evidence="9" id="KW-0829">Tyrosine-protein kinase</keyword>
<dbReference type="PANTHER" id="PTHR44329">
    <property type="entry name" value="SERINE/THREONINE-PROTEIN KINASE TNNI3K-RELATED"/>
    <property type="match status" value="1"/>
</dbReference>
<name>A0A2P6NB03_9EUKA</name>
<feature type="domain" description="Protein kinase" evidence="17">
    <location>
        <begin position="27"/>
        <end position="286"/>
    </location>
</feature>
<dbReference type="Gene3D" id="1.10.510.10">
    <property type="entry name" value="Transferase(Phosphotransferase) domain 1"/>
    <property type="match status" value="1"/>
</dbReference>
<dbReference type="EC" id="2.7.11.1" evidence="2"/>
<dbReference type="GO" id="GO:0016020">
    <property type="term" value="C:membrane"/>
    <property type="evidence" value="ECO:0007669"/>
    <property type="project" value="UniProtKB-SubCell"/>
</dbReference>
<dbReference type="Proteomes" id="UP000241769">
    <property type="component" value="Unassembled WGS sequence"/>
</dbReference>
<dbReference type="STRING" id="1890364.A0A2P6NB03"/>
<accession>A0A2P6NB03</accession>
<organism evidence="18 19">
    <name type="scientific">Planoprotostelium fungivorum</name>
    <dbReference type="NCBI Taxonomy" id="1890364"/>
    <lineage>
        <taxon>Eukaryota</taxon>
        <taxon>Amoebozoa</taxon>
        <taxon>Evosea</taxon>
        <taxon>Variosea</taxon>
        <taxon>Cavosteliida</taxon>
        <taxon>Cavosteliaceae</taxon>
        <taxon>Planoprotostelium</taxon>
    </lineage>
</organism>
<dbReference type="PROSITE" id="PS50001">
    <property type="entry name" value="SH2"/>
    <property type="match status" value="1"/>
</dbReference>
<evidence type="ECO:0000256" key="12">
    <source>
        <dbReference type="ARBA" id="ARBA00048679"/>
    </source>
</evidence>
<dbReference type="PROSITE" id="PS00107">
    <property type="entry name" value="PROTEIN_KINASE_ATP"/>
    <property type="match status" value="1"/>
</dbReference>
<evidence type="ECO:0000256" key="9">
    <source>
        <dbReference type="ARBA" id="ARBA00023137"/>
    </source>
</evidence>
<dbReference type="PRINTS" id="PR00401">
    <property type="entry name" value="SH2DOMAIN"/>
</dbReference>
<dbReference type="InterPro" id="IPR008271">
    <property type="entry name" value="Ser/Thr_kinase_AS"/>
</dbReference>
<dbReference type="GO" id="GO:0004674">
    <property type="term" value="F:protein serine/threonine kinase activity"/>
    <property type="evidence" value="ECO:0007669"/>
    <property type="project" value="UniProtKB-KW"/>
</dbReference>
<proteinExistence type="inferred from homology"/>
<keyword evidence="3 15" id="KW-0723">Serine/threonine-protein kinase</keyword>
<evidence type="ECO:0000256" key="4">
    <source>
        <dbReference type="ARBA" id="ARBA00022679"/>
    </source>
</evidence>
<comment type="function">
    <text evidence="10">Required for proper chemotaxis and phagocytosis; proper spatiotemporal control of F-actin levels in chemotaxing cells. Negative regulator of the PI3K (phosphatidylinositol 3 kinase) pathway. Predominantly phosphorylates serines and threonines and tyrosines at a lower level.</text>
</comment>
<dbReference type="Gene3D" id="3.30.505.10">
    <property type="entry name" value="SH2 domain"/>
    <property type="match status" value="1"/>
</dbReference>
<evidence type="ECO:0000256" key="5">
    <source>
        <dbReference type="ARBA" id="ARBA00022741"/>
    </source>
</evidence>
<evidence type="ECO:0000259" key="17">
    <source>
        <dbReference type="PROSITE" id="PS50011"/>
    </source>
</evidence>
<comment type="similarity">
    <text evidence="15">Belongs to the protein kinase superfamily.</text>
</comment>
<keyword evidence="13" id="KW-0727">SH2 domain</keyword>
<keyword evidence="7 14" id="KW-0067">ATP-binding</keyword>
<evidence type="ECO:0000256" key="1">
    <source>
        <dbReference type="ARBA" id="ARBA00004370"/>
    </source>
</evidence>
<dbReference type="AlphaFoldDB" id="A0A2P6NB03"/>
<dbReference type="FunCoup" id="A0A2P6NB03">
    <property type="interactions" value="2"/>
</dbReference>
<dbReference type="OrthoDB" id="339325at2759"/>
<reference evidence="18 19" key="1">
    <citation type="journal article" date="2018" name="Genome Biol. Evol.">
        <title>Multiple Roots of Fruiting Body Formation in Amoebozoa.</title>
        <authorList>
            <person name="Hillmann F."/>
            <person name="Forbes G."/>
            <person name="Novohradska S."/>
            <person name="Ferling I."/>
            <person name="Riege K."/>
            <person name="Groth M."/>
            <person name="Westermann M."/>
            <person name="Marz M."/>
            <person name="Spaller T."/>
            <person name="Winckler T."/>
            <person name="Schaap P."/>
            <person name="Glockner G."/>
        </authorList>
    </citation>
    <scope>NUCLEOTIDE SEQUENCE [LARGE SCALE GENOMIC DNA]</scope>
    <source>
        <strain evidence="18 19">Jena</strain>
    </source>
</reference>
<dbReference type="SUPFAM" id="SSF56112">
    <property type="entry name" value="Protein kinase-like (PK-like)"/>
    <property type="match status" value="1"/>
</dbReference>
<protein>
    <recommendedName>
        <fullName evidence="2">non-specific serine/threonine protein kinase</fullName>
        <ecNumber evidence="2">2.7.11.1</ecNumber>
    </recommendedName>
</protein>
<dbReference type="SMART" id="SM00220">
    <property type="entry name" value="S_TKc"/>
    <property type="match status" value="1"/>
</dbReference>
<dbReference type="InterPro" id="IPR051681">
    <property type="entry name" value="Ser/Thr_Kinases-Pseudokinases"/>
</dbReference>
<keyword evidence="5 14" id="KW-0547">Nucleotide-binding</keyword>
<dbReference type="InterPro" id="IPR036860">
    <property type="entry name" value="SH2_dom_sf"/>
</dbReference>
<evidence type="ECO:0000256" key="7">
    <source>
        <dbReference type="ARBA" id="ARBA00022840"/>
    </source>
</evidence>
<dbReference type="PROSITE" id="PS50011">
    <property type="entry name" value="PROTEIN_KINASE_DOM"/>
    <property type="match status" value="1"/>
</dbReference>
<dbReference type="CDD" id="cd13999">
    <property type="entry name" value="STKc_MAP3K-like"/>
    <property type="match status" value="1"/>
</dbReference>
<comment type="caution">
    <text evidence="18">The sequence shown here is derived from an EMBL/GenBank/DDBJ whole genome shotgun (WGS) entry which is preliminary data.</text>
</comment>
<dbReference type="Pfam" id="PF07714">
    <property type="entry name" value="PK_Tyr_Ser-Thr"/>
    <property type="match status" value="1"/>
</dbReference>
<evidence type="ECO:0000259" key="16">
    <source>
        <dbReference type="PROSITE" id="PS50001"/>
    </source>
</evidence>
<dbReference type="InterPro" id="IPR001245">
    <property type="entry name" value="Ser-Thr/Tyr_kinase_cat_dom"/>
</dbReference>
<dbReference type="InterPro" id="IPR011009">
    <property type="entry name" value="Kinase-like_dom_sf"/>
</dbReference>
<dbReference type="GO" id="GO:0004713">
    <property type="term" value="F:protein tyrosine kinase activity"/>
    <property type="evidence" value="ECO:0007669"/>
    <property type="project" value="UniProtKB-KW"/>
</dbReference>
<keyword evidence="8" id="KW-0472">Membrane</keyword>